<dbReference type="OrthoDB" id="5318at2759"/>
<evidence type="ECO:0000259" key="7">
    <source>
        <dbReference type="SMART" id="SM01372"/>
    </source>
</evidence>
<dbReference type="SMART" id="SM01372">
    <property type="entry name" value="E2F_TDP"/>
    <property type="match status" value="2"/>
</dbReference>
<dbReference type="AlphaFoldDB" id="A0A2J7R2L5"/>
<dbReference type="EMBL" id="NEVH01007828">
    <property type="protein sequence ID" value="PNF35078.1"/>
    <property type="molecule type" value="Genomic_DNA"/>
</dbReference>
<feature type="domain" description="E2F/DP family winged-helix DNA-binding" evidence="7">
    <location>
        <begin position="160"/>
        <end position="272"/>
    </location>
</feature>
<evidence type="ECO:0000256" key="3">
    <source>
        <dbReference type="ARBA" id="ARBA00023125"/>
    </source>
</evidence>
<evidence type="ECO:0000313" key="8">
    <source>
        <dbReference type="EMBL" id="PNF35078.1"/>
    </source>
</evidence>
<comment type="similarity">
    <text evidence="1 5">Belongs to the E2F/DP family.</text>
</comment>
<dbReference type="PANTHER" id="PTHR12081:SF7">
    <property type="entry name" value="TRANSCRIPTION FACTOR EFL-3"/>
    <property type="match status" value="1"/>
</dbReference>
<evidence type="ECO:0000256" key="2">
    <source>
        <dbReference type="ARBA" id="ARBA00023015"/>
    </source>
</evidence>
<keyword evidence="9" id="KW-1185">Reference proteome</keyword>
<comment type="subcellular location">
    <subcellularLocation>
        <location evidence="5">Nucleus</location>
    </subcellularLocation>
</comment>
<dbReference type="InterPro" id="IPR003316">
    <property type="entry name" value="E2F_WHTH_DNA-bd_dom"/>
</dbReference>
<protein>
    <recommendedName>
        <fullName evidence="7">E2F/DP family winged-helix DNA-binding domain-containing protein</fullName>
    </recommendedName>
</protein>
<dbReference type="GO" id="GO:0090575">
    <property type="term" value="C:RNA polymerase II transcription regulator complex"/>
    <property type="evidence" value="ECO:0007669"/>
    <property type="project" value="TreeGrafter"/>
</dbReference>
<dbReference type="PANTHER" id="PTHR12081">
    <property type="entry name" value="TRANSCRIPTION FACTOR E2F"/>
    <property type="match status" value="1"/>
</dbReference>
<dbReference type="Gene3D" id="1.10.10.10">
    <property type="entry name" value="Winged helix-like DNA-binding domain superfamily/Winged helix DNA-binding domain"/>
    <property type="match status" value="2"/>
</dbReference>
<proteinExistence type="inferred from homology"/>
<comment type="caution">
    <text evidence="8">The sequence shown here is derived from an EMBL/GenBank/DDBJ whole genome shotgun (WGS) entry which is preliminary data.</text>
</comment>
<reference evidence="8 9" key="1">
    <citation type="submission" date="2017-12" db="EMBL/GenBank/DDBJ databases">
        <title>Hemimetabolous genomes reveal molecular basis of termite eusociality.</title>
        <authorList>
            <person name="Harrison M.C."/>
            <person name="Jongepier E."/>
            <person name="Robertson H.M."/>
            <person name="Arning N."/>
            <person name="Bitard-Feildel T."/>
            <person name="Chao H."/>
            <person name="Childers C.P."/>
            <person name="Dinh H."/>
            <person name="Doddapaneni H."/>
            <person name="Dugan S."/>
            <person name="Gowin J."/>
            <person name="Greiner C."/>
            <person name="Han Y."/>
            <person name="Hu H."/>
            <person name="Hughes D.S.T."/>
            <person name="Huylmans A.-K."/>
            <person name="Kemena C."/>
            <person name="Kremer L.P.M."/>
            <person name="Lee S.L."/>
            <person name="Lopez-Ezquerra A."/>
            <person name="Mallet L."/>
            <person name="Monroy-Kuhn J.M."/>
            <person name="Moser A."/>
            <person name="Murali S.C."/>
            <person name="Muzny D.M."/>
            <person name="Otani S."/>
            <person name="Piulachs M.-D."/>
            <person name="Poelchau M."/>
            <person name="Qu J."/>
            <person name="Schaub F."/>
            <person name="Wada-Katsumata A."/>
            <person name="Worley K.C."/>
            <person name="Xie Q."/>
            <person name="Ylla G."/>
            <person name="Poulsen M."/>
            <person name="Gibbs R.A."/>
            <person name="Schal C."/>
            <person name="Richards S."/>
            <person name="Belles X."/>
            <person name="Korb J."/>
            <person name="Bornberg-Bauer E."/>
        </authorList>
    </citation>
    <scope>NUCLEOTIDE SEQUENCE [LARGE SCALE GENOMIC DNA]</scope>
    <source>
        <tissue evidence="8">Whole body</tissue>
    </source>
</reference>
<keyword evidence="5" id="KW-0539">Nucleus</keyword>
<dbReference type="InterPro" id="IPR036390">
    <property type="entry name" value="WH_DNA-bd_sf"/>
</dbReference>
<accession>A0A2J7R2L5</accession>
<evidence type="ECO:0000256" key="6">
    <source>
        <dbReference type="SAM" id="MobiDB-lite"/>
    </source>
</evidence>
<dbReference type="Pfam" id="PF02319">
    <property type="entry name" value="WHD_E2F_TDP"/>
    <property type="match status" value="2"/>
</dbReference>
<evidence type="ECO:0000256" key="5">
    <source>
        <dbReference type="RuleBase" id="RU003796"/>
    </source>
</evidence>
<feature type="region of interest" description="Disordered" evidence="6">
    <location>
        <begin position="127"/>
        <end position="150"/>
    </location>
</feature>
<keyword evidence="2 5" id="KW-0805">Transcription regulation</keyword>
<keyword evidence="4 5" id="KW-0804">Transcription</keyword>
<sequence>MIISLDQAVSKLGTERRRIYDIVNVLESLQMATKVAKNRYMWHGCQQLHVTLALLKGLAMRLGLQEQVQSVQLKQKSSLVHVVAGSCYGAVTDMDTLKPESEIHITEPSDITLQAHDILGPLECSPPPPKVQSGPSVAQRTLPRMGESPQRDTTAVVHGCVERSLGIMCQKFIMLFLISSKSELVNLHLAAAVLHSDFTGDKNISEKADVLPCCQQSNPDGQSEPVRTKAGKFWPKIRRLYDIANILMSLGLICKVRSSDSNIRKPAFRYTGPQIEAALFSDQDIHMLQATRHSLLGRTPCLQLQKSLLSCEESTKQHKRKQTDSGICELLPCTRSEVYSGPSKRKALHFAEDSGSLGEILQVAEMELQRLESLKMISSQKSARKELFPRHLSDSCIIGVREDFLGSHSNGVPAETKNTNFFQAAKESNTLKTQKMGGFRHKSNILNLPVSRKELKMTRKLVRVAPLEAPLFTKRECQVVLTSRDMDCSIVHDMNGSSSVNAGGRPGSQSIQSPSVSNMADSPVLNEAPFIDTTVTKPLHLNTFLQHIQSSSHIKLSHGVLHTLNEASVTNVGSIIPKALHVRQGTSVTELKFPALTQCHILPNNISGNVMADRIGGSMLVPSLPVVPEQTSKLVSPDADGSAAGTLPVAELYEAVCIGNMVELVPLCNNSVSLVKQ</sequence>
<evidence type="ECO:0000256" key="4">
    <source>
        <dbReference type="ARBA" id="ARBA00023163"/>
    </source>
</evidence>
<organism evidence="8 9">
    <name type="scientific">Cryptotermes secundus</name>
    <dbReference type="NCBI Taxonomy" id="105785"/>
    <lineage>
        <taxon>Eukaryota</taxon>
        <taxon>Metazoa</taxon>
        <taxon>Ecdysozoa</taxon>
        <taxon>Arthropoda</taxon>
        <taxon>Hexapoda</taxon>
        <taxon>Insecta</taxon>
        <taxon>Pterygota</taxon>
        <taxon>Neoptera</taxon>
        <taxon>Polyneoptera</taxon>
        <taxon>Dictyoptera</taxon>
        <taxon>Blattodea</taxon>
        <taxon>Blattoidea</taxon>
        <taxon>Termitoidae</taxon>
        <taxon>Kalotermitidae</taxon>
        <taxon>Cryptotermitinae</taxon>
        <taxon>Cryptotermes</taxon>
    </lineage>
</organism>
<evidence type="ECO:0000256" key="1">
    <source>
        <dbReference type="ARBA" id="ARBA00010940"/>
    </source>
</evidence>
<feature type="domain" description="E2F/DP family winged-helix DNA-binding" evidence="7">
    <location>
        <begin position="1"/>
        <end position="44"/>
    </location>
</feature>
<dbReference type="InterPro" id="IPR036388">
    <property type="entry name" value="WH-like_DNA-bd_sf"/>
</dbReference>
<dbReference type="GO" id="GO:0000981">
    <property type="term" value="F:DNA-binding transcription factor activity, RNA polymerase II-specific"/>
    <property type="evidence" value="ECO:0007669"/>
    <property type="project" value="TreeGrafter"/>
</dbReference>
<dbReference type="SUPFAM" id="SSF46785">
    <property type="entry name" value="Winged helix' DNA-binding domain"/>
    <property type="match status" value="2"/>
</dbReference>
<dbReference type="GO" id="GO:0000978">
    <property type="term" value="F:RNA polymerase II cis-regulatory region sequence-specific DNA binding"/>
    <property type="evidence" value="ECO:0007669"/>
    <property type="project" value="InterPro"/>
</dbReference>
<keyword evidence="3 5" id="KW-0238">DNA-binding</keyword>
<name>A0A2J7R2L5_9NEOP</name>
<dbReference type="InterPro" id="IPR015633">
    <property type="entry name" value="E2F"/>
</dbReference>
<evidence type="ECO:0000313" key="9">
    <source>
        <dbReference type="Proteomes" id="UP000235965"/>
    </source>
</evidence>
<dbReference type="Proteomes" id="UP000235965">
    <property type="component" value="Unassembled WGS sequence"/>
</dbReference>
<feature type="region of interest" description="Disordered" evidence="6">
    <location>
        <begin position="497"/>
        <end position="518"/>
    </location>
</feature>
<gene>
    <name evidence="8" type="ORF">B7P43_G09471</name>
</gene>